<dbReference type="OrthoDB" id="5545019at2759"/>
<keyword evidence="2" id="KW-0560">Oxidoreductase</keyword>
<keyword evidence="3" id="KW-0812">Transmembrane</keyword>
<evidence type="ECO:0000256" key="3">
    <source>
        <dbReference type="SAM" id="Phobius"/>
    </source>
</evidence>
<feature type="transmembrane region" description="Helical" evidence="3">
    <location>
        <begin position="6"/>
        <end position="33"/>
    </location>
</feature>
<dbReference type="Proteomes" id="UP000659654">
    <property type="component" value="Unassembled WGS sequence"/>
</dbReference>
<dbReference type="Gene3D" id="3.40.50.720">
    <property type="entry name" value="NAD(P)-binding Rossmann-like Domain"/>
    <property type="match status" value="1"/>
</dbReference>
<evidence type="ECO:0000313" key="6">
    <source>
        <dbReference type="Proteomes" id="UP000095284"/>
    </source>
</evidence>
<accession>A0A1I7RML9</accession>
<name>A0A1I7RML9_BURXY</name>
<dbReference type="PANTHER" id="PTHR43899:SF13">
    <property type="entry name" value="RH59310P"/>
    <property type="match status" value="1"/>
</dbReference>
<dbReference type="EMBL" id="CAJFDI010000005">
    <property type="protein sequence ID" value="CAD5232756.1"/>
    <property type="molecule type" value="Genomic_DNA"/>
</dbReference>
<evidence type="ECO:0000313" key="7">
    <source>
        <dbReference type="Proteomes" id="UP000659654"/>
    </source>
</evidence>
<dbReference type="GO" id="GO:0005783">
    <property type="term" value="C:endoplasmic reticulum"/>
    <property type="evidence" value="ECO:0007669"/>
    <property type="project" value="TreeGrafter"/>
</dbReference>
<evidence type="ECO:0000313" key="4">
    <source>
        <dbReference type="EMBL" id="CAD5232756.1"/>
    </source>
</evidence>
<dbReference type="GO" id="GO:0016491">
    <property type="term" value="F:oxidoreductase activity"/>
    <property type="evidence" value="ECO:0007669"/>
    <property type="project" value="UniProtKB-KW"/>
</dbReference>
<keyword evidence="7" id="KW-1185">Reference proteome</keyword>
<organism evidence="6 8">
    <name type="scientific">Bursaphelenchus xylophilus</name>
    <name type="common">Pinewood nematode worm</name>
    <name type="synonym">Aphelenchoides xylophilus</name>
    <dbReference type="NCBI Taxonomy" id="6326"/>
    <lineage>
        <taxon>Eukaryota</taxon>
        <taxon>Metazoa</taxon>
        <taxon>Ecdysozoa</taxon>
        <taxon>Nematoda</taxon>
        <taxon>Chromadorea</taxon>
        <taxon>Rhabditida</taxon>
        <taxon>Tylenchina</taxon>
        <taxon>Tylenchomorpha</taxon>
        <taxon>Aphelenchoidea</taxon>
        <taxon>Aphelenchoididae</taxon>
        <taxon>Bursaphelenchus</taxon>
    </lineage>
</organism>
<evidence type="ECO:0000256" key="2">
    <source>
        <dbReference type="ARBA" id="ARBA00023002"/>
    </source>
</evidence>
<comment type="similarity">
    <text evidence="1">Belongs to the short-chain dehydrogenases/reductases (SDR) family.</text>
</comment>
<dbReference type="WBParaSite" id="BXY_0195400.1">
    <property type="protein sequence ID" value="BXY_0195400.1"/>
    <property type="gene ID" value="BXY_0195400"/>
</dbReference>
<reference evidence="8" key="1">
    <citation type="submission" date="2016-11" db="UniProtKB">
        <authorList>
            <consortium name="WormBaseParasite"/>
        </authorList>
    </citation>
    <scope>IDENTIFICATION</scope>
</reference>
<dbReference type="SMR" id="A0A1I7RML9"/>
<dbReference type="InterPro" id="IPR051019">
    <property type="entry name" value="VLCFA-Steroid_DH"/>
</dbReference>
<evidence type="ECO:0000256" key="1">
    <source>
        <dbReference type="ARBA" id="ARBA00006484"/>
    </source>
</evidence>
<dbReference type="eggNOG" id="KOG1014">
    <property type="taxonomic scope" value="Eukaryota"/>
</dbReference>
<dbReference type="EMBL" id="CAJFCV020000005">
    <property type="protein sequence ID" value="CAG9125686.1"/>
    <property type="molecule type" value="Genomic_DNA"/>
</dbReference>
<dbReference type="PRINTS" id="PR00081">
    <property type="entry name" value="GDHRDH"/>
</dbReference>
<dbReference type="Proteomes" id="UP000095284">
    <property type="component" value="Unplaced"/>
</dbReference>
<dbReference type="AlphaFoldDB" id="A0A1I7RML9"/>
<gene>
    <name evidence="4" type="ORF">BXYJ_LOCUS12847</name>
</gene>
<dbReference type="PIRSF" id="PIRSF000126">
    <property type="entry name" value="11-beta-HSD1"/>
    <property type="match status" value="1"/>
</dbReference>
<sequence>MTVDCLVVIGYCVIGYVGVRIASHIWPIVYPYILAPKKDLRKLAGAKWAVITGATDGIGKQFAFELANRGFDQILVSRTLSKLEKTAEEITERYQNTQVKTVVFDFTESDPKAYEEQLISKLEGHEIGVFINNVGQVFEYPDRLADLPGGLKVTADLINVNALSATVLSAFILKQMKSRGNGVLVNVASSAGIATLAYWNVYSSVKKYVIWLTETLRKEYKGCGITIQTLTPFMVDTKMASNFRDARMPKVFLPDAETFAKSAINTIGIVDETTGYIGHQLQKEIISGLLPGWFVDYTSEMFAKEIRGKLMKKDR</sequence>
<dbReference type="SUPFAM" id="SSF51735">
    <property type="entry name" value="NAD(P)-binding Rossmann-fold domains"/>
    <property type="match status" value="1"/>
</dbReference>
<evidence type="ECO:0000313" key="8">
    <source>
        <dbReference type="WBParaSite" id="BXY_0195400.1"/>
    </source>
</evidence>
<reference evidence="5" key="2">
    <citation type="submission" date="2020-08" db="EMBL/GenBank/DDBJ databases">
        <authorList>
            <person name="Kikuchi T."/>
        </authorList>
    </citation>
    <scope>NUCLEOTIDE SEQUENCE</scope>
    <source>
        <strain evidence="4">Ka4C1</strain>
    </source>
</reference>
<dbReference type="Pfam" id="PF00106">
    <property type="entry name" value="adh_short"/>
    <property type="match status" value="1"/>
</dbReference>
<dbReference type="InterPro" id="IPR036291">
    <property type="entry name" value="NAD(P)-bd_dom_sf"/>
</dbReference>
<protein>
    <submittedName>
        <fullName evidence="4">(pine wood nematode) hypothetical protein</fullName>
    </submittedName>
</protein>
<evidence type="ECO:0000313" key="5">
    <source>
        <dbReference type="EMBL" id="CAG9125686.1"/>
    </source>
</evidence>
<keyword evidence="3" id="KW-0472">Membrane</keyword>
<dbReference type="CDD" id="cd05356">
    <property type="entry name" value="17beta-HSD1_like_SDR_c"/>
    <property type="match status" value="1"/>
</dbReference>
<proteinExistence type="inferred from homology"/>
<keyword evidence="3" id="KW-1133">Transmembrane helix</keyword>
<dbReference type="PANTHER" id="PTHR43899">
    <property type="entry name" value="RH59310P"/>
    <property type="match status" value="1"/>
</dbReference>
<dbReference type="InterPro" id="IPR002347">
    <property type="entry name" value="SDR_fam"/>
</dbReference>
<dbReference type="Proteomes" id="UP000582659">
    <property type="component" value="Unassembled WGS sequence"/>
</dbReference>